<dbReference type="NCBIfam" id="TIGR03696">
    <property type="entry name" value="Rhs_assc_core"/>
    <property type="match status" value="1"/>
</dbReference>
<dbReference type="PANTHER" id="PTHR32305:SF15">
    <property type="entry name" value="PROTEIN RHSA-RELATED"/>
    <property type="match status" value="1"/>
</dbReference>
<proteinExistence type="predicted"/>
<dbReference type="AlphaFoldDB" id="A0A7W9GXX6"/>
<dbReference type="Gene3D" id="2.180.10.10">
    <property type="entry name" value="RHS repeat-associated core"/>
    <property type="match status" value="2"/>
</dbReference>
<sequence length="599" mass="66481">MSVTTSGTAGGTREYTYNKDTPTCGGFEGQRCTAKDGNSKVTSFEYDAKGNLKTVTLPAPLGKTEYTYDALGRVETVIDGRGIKTVYTYDNRDRVTKVSSTNATVTYSYDGNVKTRTDASGTTDWDYDKLNRESIRTLQNGAQTALAYTPGGDVDYYTDPTGKTDYTWDKAGRLDYLTAPDGKKTDFDYNKNDKRTKTVYPRGTTQAVGIDDNGRPEAIKATSGSTTDRPGLQLQEHRGQGHHQDPHPHRQPHQEQNHLRLRLPGPPALRPGSRLRGRAQSVVAVLLGQGRQPYLPGRHQERLPRRHHLHLQRRERTDRQERHHHGLVLRQARQRNRRRERHRPHEGDVDGLQPTVRHHRGRQVLRPGPRRHDQLRAHQAGFDLVPPHRTRPGLHDDQRHRHRIHPRTGGHAELHDDWGKVLLLPHRRHRQRPRPRRRHRQAHPHLRLRPHRPAPRATPTEVVPQPYRYSGAYLDPTGLYKMGHRYYDPTLGRFTQPDPSGEESNPYLYADGDPINNTDPTGLFDLGGTLAAAGASIAATVAVTLVAGPVAGAAVGGCVGGAVGESVAGGSLTDSAKSCAVWGAVGAVGGTALKVLPKI</sequence>
<feature type="compositionally biased region" description="Basic and acidic residues" evidence="1">
    <location>
        <begin position="181"/>
        <end position="196"/>
    </location>
</feature>
<dbReference type="InterPro" id="IPR022385">
    <property type="entry name" value="Rhs_assc_core"/>
</dbReference>
<dbReference type="Proteomes" id="UP000590647">
    <property type="component" value="Unassembled WGS sequence"/>
</dbReference>
<evidence type="ECO:0000313" key="2">
    <source>
        <dbReference type="EMBL" id="MBB5792090.1"/>
    </source>
</evidence>
<name>A0A7W9GXX6_9ACTN</name>
<dbReference type="EMBL" id="JACHNE010000001">
    <property type="protein sequence ID" value="MBB5792090.1"/>
    <property type="molecule type" value="Genomic_DNA"/>
</dbReference>
<feature type="compositionally biased region" description="Basic residues" evidence="1">
    <location>
        <begin position="425"/>
        <end position="454"/>
    </location>
</feature>
<accession>A0A7W9GXX6</accession>
<dbReference type="InterPro" id="IPR050708">
    <property type="entry name" value="T6SS_VgrG/RHS"/>
</dbReference>
<protein>
    <submittedName>
        <fullName evidence="2">RHS repeat-associated protein</fullName>
    </submittedName>
</protein>
<feature type="compositionally biased region" description="Basic and acidic residues" evidence="1">
    <location>
        <begin position="235"/>
        <end position="258"/>
    </location>
</feature>
<feature type="compositionally biased region" description="Basic residues" evidence="1">
    <location>
        <begin position="322"/>
        <end position="342"/>
    </location>
</feature>
<feature type="compositionally biased region" description="Basic and acidic residues" evidence="1">
    <location>
        <begin position="312"/>
        <end position="321"/>
    </location>
</feature>
<feature type="region of interest" description="Disordered" evidence="1">
    <location>
        <begin position="425"/>
        <end position="462"/>
    </location>
</feature>
<dbReference type="RefSeq" id="WP_268251558.1">
    <property type="nucleotide sequence ID" value="NZ_JACHNE010000001.1"/>
</dbReference>
<evidence type="ECO:0000256" key="1">
    <source>
        <dbReference type="SAM" id="MobiDB-lite"/>
    </source>
</evidence>
<evidence type="ECO:0000313" key="3">
    <source>
        <dbReference type="Proteomes" id="UP000590647"/>
    </source>
</evidence>
<dbReference type="InterPro" id="IPR031325">
    <property type="entry name" value="RHS_repeat"/>
</dbReference>
<feature type="region of interest" description="Disordered" evidence="1">
    <location>
        <begin position="293"/>
        <end position="367"/>
    </location>
</feature>
<keyword evidence="3" id="KW-1185">Reference proteome</keyword>
<comment type="caution">
    <text evidence="2">The sequence shown here is derived from an EMBL/GenBank/DDBJ whole genome shotgun (WGS) entry which is preliminary data.</text>
</comment>
<dbReference type="Pfam" id="PF05593">
    <property type="entry name" value="RHS_repeat"/>
    <property type="match status" value="1"/>
</dbReference>
<feature type="region of interest" description="Disordered" evidence="1">
    <location>
        <begin position="1"/>
        <end position="20"/>
    </location>
</feature>
<feature type="region of interest" description="Disordered" evidence="1">
    <location>
        <begin position="179"/>
        <end position="273"/>
    </location>
</feature>
<dbReference type="PANTHER" id="PTHR32305">
    <property type="match status" value="1"/>
</dbReference>
<reference evidence="2 3" key="1">
    <citation type="submission" date="2020-08" db="EMBL/GenBank/DDBJ databases">
        <title>Sequencing the genomes of 1000 actinobacteria strains.</title>
        <authorList>
            <person name="Klenk H.-P."/>
        </authorList>
    </citation>
    <scope>NUCLEOTIDE SEQUENCE [LARGE SCALE GENOMIC DNA]</scope>
    <source>
        <strain evidence="2 3">DSM 40084</strain>
    </source>
</reference>
<gene>
    <name evidence="2" type="ORF">HDA41_000054</name>
</gene>
<organism evidence="2 3">
    <name type="scientific">Streptomyces caelestis</name>
    <dbReference type="NCBI Taxonomy" id="36816"/>
    <lineage>
        <taxon>Bacteria</taxon>
        <taxon>Bacillati</taxon>
        <taxon>Actinomycetota</taxon>
        <taxon>Actinomycetes</taxon>
        <taxon>Kitasatosporales</taxon>
        <taxon>Streptomycetaceae</taxon>
        <taxon>Streptomyces</taxon>
    </lineage>
</organism>